<keyword evidence="2" id="KW-0472">Membrane</keyword>
<reference evidence="3 4" key="1">
    <citation type="submission" date="2017-03" db="EMBL/GenBank/DDBJ databases">
        <title>An alternative strategy for trypanosome survival in the mammalian bloodstream revealed through genome and transcriptome analysis of the ubiquitous bovine parasite Trypanosoma (Megatrypanum) theileri.</title>
        <authorList>
            <person name="Kelly S."/>
            <person name="Ivens A."/>
            <person name="Mott A."/>
            <person name="O'Neill E."/>
            <person name="Emms D."/>
            <person name="Macleod O."/>
            <person name="Voorheis P."/>
            <person name="Matthews J."/>
            <person name="Matthews K."/>
            <person name="Carrington M."/>
        </authorList>
    </citation>
    <scope>NUCLEOTIDE SEQUENCE [LARGE SCALE GENOMIC DNA]</scope>
    <source>
        <strain evidence="3">Edinburgh</strain>
    </source>
</reference>
<feature type="region of interest" description="Disordered" evidence="1">
    <location>
        <begin position="36"/>
        <end position="80"/>
    </location>
</feature>
<proteinExistence type="predicted"/>
<evidence type="ECO:0000256" key="1">
    <source>
        <dbReference type="SAM" id="MobiDB-lite"/>
    </source>
</evidence>
<evidence type="ECO:0000256" key="2">
    <source>
        <dbReference type="SAM" id="Phobius"/>
    </source>
</evidence>
<feature type="transmembrane region" description="Helical" evidence="2">
    <location>
        <begin position="94"/>
        <end position="113"/>
    </location>
</feature>
<dbReference type="VEuPathDB" id="TriTrypDB:TM35_000016890"/>
<protein>
    <submittedName>
        <fullName evidence="3">Uncharacterized protein</fullName>
    </submittedName>
</protein>
<keyword evidence="2" id="KW-0812">Transmembrane</keyword>
<dbReference type="GeneID" id="39981150"/>
<feature type="compositionally biased region" description="Polar residues" evidence="1">
    <location>
        <begin position="37"/>
        <end position="49"/>
    </location>
</feature>
<dbReference type="RefSeq" id="XP_028887878.1">
    <property type="nucleotide sequence ID" value="XM_029021370.1"/>
</dbReference>
<keyword evidence="4" id="KW-1185">Reference proteome</keyword>
<sequence>MFRCATHLESLFVKCVATPRRVSSRYYCRSYTHRNAKPSNHSANRTSTGAAGVATPPIEESTNKTTSQNEAQEDVGPSRESVGRRLFTSWQQGVVASIGAVMGIGAICFFFYAPVKEDTVHHTAVVASEALGDVRLREQAIQLSKAVVESVLNDQKTLELVVRLVVQLLRQDDTMIAVSSFLRALFEDHYTQEVSKKFVLMTVLDPWIQEQLRGIAKDLAKGLLCDPEIKEALVNLLTVSAATSLQDEELRCDAARAVRLVAKLVINPWS</sequence>
<dbReference type="OrthoDB" id="276540at2759"/>
<gene>
    <name evidence="3" type="ORF">TM35_000016890</name>
</gene>
<dbReference type="EMBL" id="NBCO01000001">
    <property type="protein sequence ID" value="ORC93812.1"/>
    <property type="molecule type" value="Genomic_DNA"/>
</dbReference>
<comment type="caution">
    <text evidence="3">The sequence shown here is derived from an EMBL/GenBank/DDBJ whole genome shotgun (WGS) entry which is preliminary data.</text>
</comment>
<evidence type="ECO:0000313" key="3">
    <source>
        <dbReference type="EMBL" id="ORC93812.1"/>
    </source>
</evidence>
<dbReference type="PANTHER" id="PTHR37935">
    <property type="entry name" value="CHROMOSOME UNDETERMINED SCAFFOLD_14, WHOLE GENOME SHOTGUN SEQUENCE"/>
    <property type="match status" value="1"/>
</dbReference>
<accession>A0A1X0PA58</accession>
<dbReference type="Proteomes" id="UP000192257">
    <property type="component" value="Unassembled WGS sequence"/>
</dbReference>
<keyword evidence="2" id="KW-1133">Transmembrane helix</keyword>
<organism evidence="3 4">
    <name type="scientific">Trypanosoma theileri</name>
    <dbReference type="NCBI Taxonomy" id="67003"/>
    <lineage>
        <taxon>Eukaryota</taxon>
        <taxon>Discoba</taxon>
        <taxon>Euglenozoa</taxon>
        <taxon>Kinetoplastea</taxon>
        <taxon>Metakinetoplastina</taxon>
        <taxon>Trypanosomatida</taxon>
        <taxon>Trypanosomatidae</taxon>
        <taxon>Trypanosoma</taxon>
    </lineage>
</organism>
<dbReference type="AlphaFoldDB" id="A0A1X0PA58"/>
<dbReference type="PANTHER" id="PTHR37935:SF1">
    <property type="entry name" value="CHROMOSOME UNDETERMINED SCAFFOLD_14, WHOLE GENOME SHOTGUN SEQUENCE"/>
    <property type="match status" value="1"/>
</dbReference>
<evidence type="ECO:0000313" key="4">
    <source>
        <dbReference type="Proteomes" id="UP000192257"/>
    </source>
</evidence>
<name>A0A1X0PA58_9TRYP</name>